<evidence type="ECO:0000256" key="2">
    <source>
        <dbReference type="ARBA" id="ARBA00022630"/>
    </source>
</evidence>
<dbReference type="Pfam" id="PF00890">
    <property type="entry name" value="FAD_binding_2"/>
    <property type="match status" value="1"/>
</dbReference>
<dbReference type="Gene3D" id="3.90.700.10">
    <property type="entry name" value="Succinate dehydrogenase/fumarate reductase flavoprotein, catalytic domain"/>
    <property type="match status" value="1"/>
</dbReference>
<dbReference type="PRINTS" id="PR00411">
    <property type="entry name" value="PNDRDTASEI"/>
</dbReference>
<dbReference type="EMBL" id="FOZG01000001">
    <property type="protein sequence ID" value="SFR89904.1"/>
    <property type="molecule type" value="Genomic_DNA"/>
</dbReference>
<dbReference type="SUPFAM" id="SSF51905">
    <property type="entry name" value="FAD/NAD(P)-binding domain"/>
    <property type="match status" value="1"/>
</dbReference>
<evidence type="ECO:0000313" key="6">
    <source>
        <dbReference type="EMBL" id="SFR89904.1"/>
    </source>
</evidence>
<feature type="domain" description="FAD-dependent oxidoreductase 2 FAD-binding" evidence="5">
    <location>
        <begin position="18"/>
        <end position="549"/>
    </location>
</feature>
<dbReference type="GO" id="GO:0008202">
    <property type="term" value="P:steroid metabolic process"/>
    <property type="evidence" value="ECO:0007669"/>
    <property type="project" value="UniProtKB-ARBA"/>
</dbReference>
<keyword evidence="4" id="KW-0560">Oxidoreductase</keyword>
<proteinExistence type="predicted"/>
<reference evidence="6 7" key="1">
    <citation type="submission" date="2016-10" db="EMBL/GenBank/DDBJ databases">
        <authorList>
            <person name="de Groot N.N."/>
        </authorList>
    </citation>
    <scope>NUCLEOTIDE SEQUENCE [LARGE SCALE GENOMIC DNA]</scope>
    <source>
        <strain evidence="6 7">S5-249</strain>
    </source>
</reference>
<dbReference type="InterPro" id="IPR027477">
    <property type="entry name" value="Succ_DH/fumarate_Rdtase_cat_sf"/>
</dbReference>
<evidence type="ECO:0000256" key="3">
    <source>
        <dbReference type="ARBA" id="ARBA00022827"/>
    </source>
</evidence>
<dbReference type="GO" id="GO:0016491">
    <property type="term" value="F:oxidoreductase activity"/>
    <property type="evidence" value="ECO:0007669"/>
    <property type="project" value="UniProtKB-KW"/>
</dbReference>
<keyword evidence="2" id="KW-0285">Flavoprotein</keyword>
<accession>A0A1I6KFH4</accession>
<organism evidence="6 7">
    <name type="scientific">Sphingomonas jatrophae</name>
    <dbReference type="NCBI Taxonomy" id="1166337"/>
    <lineage>
        <taxon>Bacteria</taxon>
        <taxon>Pseudomonadati</taxon>
        <taxon>Pseudomonadota</taxon>
        <taxon>Alphaproteobacteria</taxon>
        <taxon>Sphingomonadales</taxon>
        <taxon>Sphingomonadaceae</taxon>
        <taxon>Sphingomonas</taxon>
    </lineage>
</organism>
<dbReference type="Gene3D" id="3.50.50.60">
    <property type="entry name" value="FAD/NAD(P)-binding domain"/>
    <property type="match status" value="2"/>
</dbReference>
<name>A0A1I6KFH4_9SPHN</name>
<gene>
    <name evidence="6" type="ORF">SAMN05192580_1671</name>
</gene>
<dbReference type="PANTHER" id="PTHR43400:SF10">
    <property type="entry name" value="3-OXOSTEROID 1-DEHYDROGENASE"/>
    <property type="match status" value="1"/>
</dbReference>
<dbReference type="Proteomes" id="UP000198824">
    <property type="component" value="Unassembled WGS sequence"/>
</dbReference>
<evidence type="ECO:0000256" key="1">
    <source>
        <dbReference type="ARBA" id="ARBA00001974"/>
    </source>
</evidence>
<evidence type="ECO:0000259" key="5">
    <source>
        <dbReference type="Pfam" id="PF00890"/>
    </source>
</evidence>
<keyword evidence="3" id="KW-0274">FAD</keyword>
<dbReference type="InterPro" id="IPR050315">
    <property type="entry name" value="FAD-oxidoreductase_2"/>
</dbReference>
<protein>
    <submittedName>
        <fullName evidence="6">3-oxosteroid 1-dehydrogenase</fullName>
    </submittedName>
</protein>
<sequence length="570" mass="61245">MVTDRQGSERAIMDRQVDILIVGSGGGALTAAVVAADRGADVLVIEKGDRFGGTTATSGGVLWIPNSHRVAAAGQEDNDEDAIRYIRSLAGDVAPERIRAFVEAAPRMLRYLEERAGLRYDAIPYTDYHAEQPGGRLGYRSHEPHPLDGRLLGDALERMWPTHQSAMLFGKITWTASEAAPLISRSKGWQRSLARVLWRYYSDVRQRVRSPRSRFLTSGNALIGRLWLALEARGVPLELNTALKDLIVENGRVVGAEVVSGGKAGIIRAARGVILAAGGYERNGRLRGEHLTASPDAGWSGGQPYNEGDALVAATRIGAATERMDAAWWAPSVSVPGEDRARPLFFERGLPGAIIVNQAGERYTNEAASYHIVGSQMIACDRPGAGTAPSWVLFDQVFRARYPMGPVMPLPDAFLSKEVRSILHKADSIDDLAQQIGVPPARLIATVERFNRFARNGKDEDFGRGDNPYDRYYGDPKAGLNPNLAPLAKPPFYALRVDPGDIGTSGGLVTDVNGAVLDTSGRPLPGLYAIGNTSSSVMGRAYPGAGATIAPAMTFGMLAAEHATGRNNLA</sequence>
<keyword evidence="7" id="KW-1185">Reference proteome</keyword>
<dbReference type="InterPro" id="IPR036188">
    <property type="entry name" value="FAD/NAD-bd_sf"/>
</dbReference>
<dbReference type="SUPFAM" id="SSF56425">
    <property type="entry name" value="Succinate dehydrogenase/fumarate reductase flavoprotein, catalytic domain"/>
    <property type="match status" value="1"/>
</dbReference>
<dbReference type="InterPro" id="IPR003953">
    <property type="entry name" value="FAD-dep_OxRdtase_2_FAD-bd"/>
</dbReference>
<dbReference type="AlphaFoldDB" id="A0A1I6KFH4"/>
<evidence type="ECO:0000256" key="4">
    <source>
        <dbReference type="ARBA" id="ARBA00023002"/>
    </source>
</evidence>
<dbReference type="PANTHER" id="PTHR43400">
    <property type="entry name" value="FUMARATE REDUCTASE"/>
    <property type="match status" value="1"/>
</dbReference>
<dbReference type="STRING" id="1166337.SAMN05192580_1671"/>
<comment type="cofactor">
    <cofactor evidence="1">
        <name>FAD</name>
        <dbReference type="ChEBI" id="CHEBI:57692"/>
    </cofactor>
</comment>
<evidence type="ECO:0000313" key="7">
    <source>
        <dbReference type="Proteomes" id="UP000198824"/>
    </source>
</evidence>